<evidence type="ECO:0000259" key="3">
    <source>
        <dbReference type="Pfam" id="PF05444"/>
    </source>
</evidence>
<dbReference type="OrthoDB" id="7984667at2759"/>
<feature type="chain" id="PRO_5019845494" description="DUF753 domain-containing protein" evidence="2">
    <location>
        <begin position="25"/>
        <end position="2983"/>
    </location>
</feature>
<feature type="domain" description="DUF753" evidence="3">
    <location>
        <begin position="1888"/>
        <end position="1956"/>
    </location>
</feature>
<gene>
    <name evidence="4" type="ORF">AWZ03_010856</name>
</gene>
<dbReference type="Proteomes" id="UP000295192">
    <property type="component" value="Unassembled WGS sequence"/>
</dbReference>
<feature type="domain" description="DUF753" evidence="3">
    <location>
        <begin position="1627"/>
        <end position="1696"/>
    </location>
</feature>
<feature type="domain" description="DUF753" evidence="3">
    <location>
        <begin position="2562"/>
        <end position="2633"/>
    </location>
</feature>
<evidence type="ECO:0000256" key="2">
    <source>
        <dbReference type="SAM" id="SignalP"/>
    </source>
</evidence>
<accession>A0A484B1W8</accession>
<feature type="domain" description="DUF753" evidence="3">
    <location>
        <begin position="1463"/>
        <end position="1530"/>
    </location>
</feature>
<dbReference type="Pfam" id="PF05444">
    <property type="entry name" value="DUF753"/>
    <property type="match status" value="34"/>
</dbReference>
<keyword evidence="5" id="KW-1185">Reference proteome</keyword>
<feature type="domain" description="DUF753" evidence="3">
    <location>
        <begin position="2139"/>
        <end position="2213"/>
    </location>
</feature>
<feature type="domain" description="DUF753" evidence="3">
    <location>
        <begin position="537"/>
        <end position="614"/>
    </location>
</feature>
<comment type="caution">
    <text evidence="4">The sequence shown here is derived from an EMBL/GenBank/DDBJ whole genome shotgun (WGS) entry which is preliminary data.</text>
</comment>
<feature type="domain" description="DUF753" evidence="3">
    <location>
        <begin position="2309"/>
        <end position="2378"/>
    </location>
</feature>
<feature type="domain" description="DUF753" evidence="3">
    <location>
        <begin position="623"/>
        <end position="691"/>
    </location>
</feature>
<proteinExistence type="predicted"/>
<dbReference type="STRING" id="7232.A0A484B1W8"/>
<keyword evidence="1" id="KW-0472">Membrane</keyword>
<feature type="domain" description="DUF753" evidence="3">
    <location>
        <begin position="456"/>
        <end position="527"/>
    </location>
</feature>
<feature type="domain" description="DUF753" evidence="3">
    <location>
        <begin position="2223"/>
        <end position="2300"/>
    </location>
</feature>
<evidence type="ECO:0000256" key="1">
    <source>
        <dbReference type="SAM" id="Phobius"/>
    </source>
</evidence>
<dbReference type="InterPro" id="IPR008472">
    <property type="entry name" value="DUF753"/>
</dbReference>
<feature type="transmembrane region" description="Helical" evidence="1">
    <location>
        <begin position="2957"/>
        <end position="2980"/>
    </location>
</feature>
<feature type="domain" description="DUF753" evidence="3">
    <location>
        <begin position="367"/>
        <end position="435"/>
    </location>
</feature>
<feature type="domain" description="DUF753" evidence="3">
    <location>
        <begin position="1965"/>
        <end position="2042"/>
    </location>
</feature>
<reference evidence="4 5" key="1">
    <citation type="journal article" date="2019" name="J. Hered.">
        <title>An Improved Genome Assembly for Drosophila navojoa, the Basal Species in the mojavensis Cluster.</title>
        <authorList>
            <person name="Vanderlinde T."/>
            <person name="Dupim E.G."/>
            <person name="Nazario-Yepiz N.O."/>
            <person name="Carvalho A.B."/>
        </authorList>
    </citation>
    <scope>NUCLEOTIDE SEQUENCE [LARGE SCALE GENOMIC DNA]</scope>
    <source>
        <strain evidence="4">Navoj_Jal97</strain>
        <tissue evidence="4">Whole organism</tissue>
    </source>
</reference>
<feature type="domain" description="DUF753" evidence="3">
    <location>
        <begin position="1540"/>
        <end position="1616"/>
    </location>
</feature>
<feature type="domain" description="DUF753" evidence="3">
    <location>
        <begin position="35"/>
        <end position="102"/>
    </location>
</feature>
<feature type="domain" description="DUF753" evidence="3">
    <location>
        <begin position="1376"/>
        <end position="1453"/>
    </location>
</feature>
<feature type="domain" description="DUF753" evidence="3">
    <location>
        <begin position="2472"/>
        <end position="2540"/>
    </location>
</feature>
<feature type="domain" description="DUF753" evidence="3">
    <location>
        <begin position="2053"/>
        <end position="2118"/>
    </location>
</feature>
<feature type="domain" description="DUF753" evidence="3">
    <location>
        <begin position="2804"/>
        <end position="2875"/>
    </location>
</feature>
<evidence type="ECO:0000313" key="5">
    <source>
        <dbReference type="Proteomes" id="UP000295192"/>
    </source>
</evidence>
<feature type="domain" description="DUF753" evidence="3">
    <location>
        <begin position="874"/>
        <end position="947"/>
    </location>
</feature>
<evidence type="ECO:0000313" key="4">
    <source>
        <dbReference type="EMBL" id="TDG42718.1"/>
    </source>
</evidence>
<feature type="domain" description="DUF753" evidence="3">
    <location>
        <begin position="280"/>
        <end position="357"/>
    </location>
</feature>
<dbReference type="PANTHER" id="PTHR21721">
    <property type="entry name" value="GH09876P-RELATED"/>
    <property type="match status" value="1"/>
</dbReference>
<dbReference type="EMBL" id="LSRL02000203">
    <property type="protein sequence ID" value="TDG42718.1"/>
    <property type="molecule type" value="Genomic_DNA"/>
</dbReference>
<feature type="domain" description="DUF753" evidence="3">
    <location>
        <begin position="1206"/>
        <end position="1275"/>
    </location>
</feature>
<dbReference type="OMA" id="VDCYFCD"/>
<feature type="domain" description="DUF753" evidence="3">
    <location>
        <begin position="1718"/>
        <end position="1788"/>
    </location>
</feature>
<feature type="domain" description="DUF753" evidence="3">
    <location>
        <begin position="1798"/>
        <end position="1878"/>
    </location>
</feature>
<feature type="domain" description="DUF753" evidence="3">
    <location>
        <begin position="1124"/>
        <end position="1197"/>
    </location>
</feature>
<feature type="domain" description="DUF753" evidence="3">
    <location>
        <begin position="957"/>
        <end position="1037"/>
    </location>
</feature>
<organism evidence="4 5">
    <name type="scientific">Drosophila navojoa</name>
    <name type="common">Fruit fly</name>
    <dbReference type="NCBI Taxonomy" id="7232"/>
    <lineage>
        <taxon>Eukaryota</taxon>
        <taxon>Metazoa</taxon>
        <taxon>Ecdysozoa</taxon>
        <taxon>Arthropoda</taxon>
        <taxon>Hexapoda</taxon>
        <taxon>Insecta</taxon>
        <taxon>Pterygota</taxon>
        <taxon>Neoptera</taxon>
        <taxon>Endopterygota</taxon>
        <taxon>Diptera</taxon>
        <taxon>Brachycera</taxon>
        <taxon>Muscomorpha</taxon>
        <taxon>Ephydroidea</taxon>
        <taxon>Drosophilidae</taxon>
        <taxon>Drosophila</taxon>
    </lineage>
</organism>
<sequence>MRLKTAGIITLLQIVLYVANPSDAWPHSWHTGPINCYICTSPEQCLASTGQLQKCENNNAQSCVAVFDSTGAVIQRGCSDSLQDTCSAQDADCYECRSNGCNNLKNNKQLVECVLCDAQDDENCLFDIELVTERRTCNEKCITALYPRTSDKDSPLELVRTCLDDLDLDDREDCAAGLSANCVACDSASCNQAELGVRSSCNACTGGNCDRPESKTCRAVVPSGAEQCFIQLDESNKIAEYGCLSQYNVSDAAALQREKRIWTCSGENCNVLSALPTAKSCKLCSSRTDKNCAVDPSNLLSETQCSHPLNTDCYALLRIDGHTERGCLASLDEEDYLECLGGSNATKCSTCTGDNCNVKLQPADRLTCHICDSSVDSSCEKSPDAAALCVLHSPDQSCVTTLDEQGNTLRGCGGELDCLSSDSASCQRCSGSNCNTANLARRADGRPGLWGQALPLSCLSCGDAASCASSSLESTACASKSEYCMTVFDASGAVSARGCSNVVEATFSSYCDANSENCHNCNSNGCNSATSLDSYTECVYCEAGQNADCVTNPTAVPARRQCNGQCMSAYRPQNGSGVFELVRGCLDDKEPEDQQLCASGADKECAACTGNACNTNDLSQSSLSCYACNEDLDCQDPVMAVCLNYSPTDRCYMLFDETASVAALGCQSDLDEKFIDENLENLIFCEGNNCNFFDIVPRPNDCAVCSSFDDVNCAVDPKQIARFETCNVLPNTRCMTRILSDGSTERGCLSNLATAALRACLKGEGNCDVCEGDLCNQQIYPADRRRCQRCNTVLDPTCGSAPNAASVCPRYDENQGCSVKLVNGETYRGCQSEFECDDSDKQYCRNCKGDNCNVADLELINIGYPGKWVTPPINCYTCAGVDCQGSGLGPLQKCHNNNEQNCATVFASNGSVVLRGCTDQLYADTDLTQYCDENSGNCKFCKSTGCNNAKQLADYVDCVLCDGSEQAECVRSIGDVKRQISCQGSCFTGLYPRNRTELDSPLELARGCLDDLDYDDRLACAEGSLEHCVSCSGAACNKEAVPENRLSCNYCDDENCETVSSHTCTAYRANDECYIHVGDRRIESMGCASDLQRSFLQANRRDLYLCSDNNCNVKDVLNLDGVICNVCNSITSANCIRGQSLLAALCEHYLNPECYTHINEVGVLQRGCLMDTADDLYDDCLSGNSSTCLTCDSNFCNKEVFPADWQSCLRCDSKNDADCESQPEAYDSYCPIYEADDGCVTSLENGRTRRGCKSEIYCDPSQVASCRICEDANCNAVDLGSSYVGEPGKWQDLPLTCLVCSDLESCAIETTATTCQGDNKQLCSTVFNEAGQVIARGCSNAILAEHLDYCEANSGKCPQCKSNGCNNAISLDVYVDCYQCDAEQEPSCAWETPKKTRQCQGQCMTGMYPRSSAADSALLPTRGCLDDLEEADRAKCAAGNHAGCTACTGALCNSGDIIETPHECYKCLDPECEDMVKARCVAYRPNDQCYLAFDSMSIVDMGCVSDFETQVVNELVAQQRLLICDGLNCNHPDIIPNPNSCLQCNSLTEPRCATLPNQLLTTSICSMIPYTQCVTHIDAAGTTSRGCVSNLDSDDFYGCIMGTSDNCELCTGFNCNGLSVFPADRRRCHQCDSATDANCASAPSSSAVCPIYKADDTCVTTLLNEVTYRGCSSSLSCSDPSDPSTCRVCSSDNDCNTINLERLNVHGSPGTWQEPPISCLSCGSASECAAGAGQLTQCVGKDNCVTVFDSTGDVVTARGCSSTLDATSADYCDEQPDNCPRCNSNGCNVANTLKDYVDCLVCDSRVNPNCVQDVTTITRTRSCHQRCVSAFLPLFDEAENPSYALLRNCFDDIEEADRQTCGTDANKFCASCADDKCNTADLVATRHSCLQCRGDDCQDPQPAVCSNYRENDECYIEFDEQRSVVAQGCLSELSLGDIYVLQLSKRLIRCADNNCNSIESLPEPQSCVLCSSRTDRNCAVSPSNVNSATSCQLTGLPECYTRVLDDGATERGCLSSLEEDEFLGCYNGTASGCASCSGDLCNKELYPADRTLCHICNSETNANCESAPNSLSVCPVYAEGDSCVTNLRAGITYRGCATELSCEPNSKTCVICQGNGCNVADLAAQTDDNHGWWQDLPLTCLSCEGAACQQESISLSTERCADNNEQDCITVFDASNAVIRRGCEDTIDADEQLASYCSSNRAHCPLCKSNECNNATEITQYNSCIYCDSTKSKSCLWEPTSATHKRRQCQGRCMTALFGSAEAGLDLVRTCLDDKEPADQLICASGEDEHCAACAGEDCNVQAVPAERLSCYHCKGASCEEPTSRQCDIYKQEDSCFIWFDDTNSVQQSGCLSSFRNQDLESVIKTKRISVCEGDNCNVLTDIRHVLCAVCDSREDPTCATTPLAIDSFKTCSQLPHTHCVTRLENDGATTRGCLYDLDQTQFADCLLGNSENCTVCAQDGCNREIFPANRLQCYDCSSADDSSCTSDPDQTAVCPWVSHTETCQTKLESGVTTRGCSSAIGCSSSDYRTCRSCSGSQCNSIDLLNRVDDGQHGLFQPLPLKCHACEGEHCHSSLGPAVQCSLNIEQDCKTVFEMDGVTVRRRGCADDVDDYEDRYCRRNPELCVTCKSNECNVAWSTAELTSCIFCNSTTNGQCVSYPQSTELSTRHCQGKCMVALVHTTVIRSCLDDKEPFDRPACSDDGSGTTCAACAGDNCNTFAYPADRLSCHVCSNSGCTASHAEYCTAYVANDFCFAKYKDGNPELLGCASSQSSSDLDEWRSANQLYECSTKDCNVLSGLPSSGICLACDSSKTPNCAQAPTEVATTTTCHAPLADCLTRLQDGHTVRGCLNSLSSSEGSACVANGTCVGCAGDKCNADIFPESRLRCHICNSVANEGCSENPNHLAVCPIYADEEFCVSFRDPDGYIQRGCNTQVECDANDRENCIWCSEIGCNTNQFNGAAALGGIGLALTLAWSLVVSYSGN</sequence>
<feature type="domain" description="DUF753" evidence="3">
    <location>
        <begin position="1296"/>
        <end position="1366"/>
    </location>
</feature>
<feature type="domain" description="DUF753" evidence="3">
    <location>
        <begin position="1047"/>
        <end position="1112"/>
    </location>
</feature>
<feature type="domain" description="DUF753" evidence="3">
    <location>
        <begin position="200"/>
        <end position="270"/>
    </location>
</feature>
<feature type="signal peptide" evidence="2">
    <location>
        <begin position="1"/>
        <end position="24"/>
    </location>
</feature>
<feature type="domain" description="DUF753" evidence="3">
    <location>
        <begin position="2643"/>
        <end position="2716"/>
    </location>
</feature>
<name>A0A484B1W8_DRONA</name>
<feature type="domain" description="DUF753" evidence="3">
    <location>
        <begin position="701"/>
        <end position="776"/>
    </location>
</feature>
<feature type="domain" description="DUF753" evidence="3">
    <location>
        <begin position="2388"/>
        <end position="2463"/>
    </location>
</feature>
<keyword evidence="1" id="KW-0812">Transmembrane</keyword>
<feature type="domain" description="DUF753" evidence="3">
    <location>
        <begin position="2885"/>
        <end position="2953"/>
    </location>
</feature>
<keyword evidence="2" id="KW-0732">Signal</keyword>
<feature type="domain" description="DUF753" evidence="3">
    <location>
        <begin position="786"/>
        <end position="853"/>
    </location>
</feature>
<protein>
    <recommendedName>
        <fullName evidence="3">DUF753 domain-containing protein</fullName>
    </recommendedName>
</protein>
<keyword evidence="1" id="KW-1133">Transmembrane helix</keyword>
<feature type="domain" description="DUF753" evidence="3">
    <location>
        <begin position="112"/>
        <end position="191"/>
    </location>
</feature>
<dbReference type="PANTHER" id="PTHR21721:SF26">
    <property type="entry name" value="DUF753 DOMAIN-CONTAINING PROTEIN-RELATED"/>
    <property type="match status" value="1"/>
</dbReference>